<dbReference type="Pfam" id="PF26314">
    <property type="entry name" value="MptA_B_family"/>
    <property type="match status" value="1"/>
</dbReference>
<organism evidence="2 3">
    <name type="scientific">Polaribacter batillariae</name>
    <dbReference type="NCBI Taxonomy" id="2808900"/>
    <lineage>
        <taxon>Bacteria</taxon>
        <taxon>Pseudomonadati</taxon>
        <taxon>Bacteroidota</taxon>
        <taxon>Flavobacteriia</taxon>
        <taxon>Flavobacteriales</taxon>
        <taxon>Flavobacteriaceae</taxon>
    </lineage>
</organism>
<dbReference type="Proteomes" id="UP000663935">
    <property type="component" value="Chromosome"/>
</dbReference>
<dbReference type="RefSeq" id="WP_207972967.1">
    <property type="nucleotide sequence ID" value="NZ_CP071795.1"/>
</dbReference>
<name>A0ABX7SZZ7_9FLAO</name>
<evidence type="ECO:0000313" key="2">
    <source>
        <dbReference type="EMBL" id="QTD38853.1"/>
    </source>
</evidence>
<feature type="transmembrane region" description="Helical" evidence="1">
    <location>
        <begin position="57"/>
        <end position="75"/>
    </location>
</feature>
<sequence>MSFSEKNKAVFLISISVILYFFFAYFLERTAFYMLLFLWLSLFAAFYFLVKNKSISFATYVAIMLLFRIVFLFSIPNLSQDFYRFIWDGRMILNGFNPYLSLPETFIQQNLTPVSNTVELYRGMGELNGSHYTNYPPLNQLCFLIAALFASKSIFGSVIVLRSIIILADIGILYFGKKLLERLNLPIKNIFWYLLNPFIVIEITGNLHFESVMLFFFVWGLYKLHQQKWIWAAVLIACSVSVKLIPLLFLPLFFQWFVPLFNFKKEENSEHKLMSVRALLNLKDLLNEDSKPSLSRTTQFLKLTAFYTIILATTLLLFLPFYSSELIANYSNSVGLWFRNFEFNASFYYIFREIGYLFRGYNEIAIIGKITPILTILVLIYISFFRKNNNLTQLITAMLFGLCFYYFTATTVHPWYLATPLILSVFTKYKFPIVWTFVVIVTYQAYANNPWKENLWLVALEYLIVFSVLILELQQNYKIKKM</sequence>
<keyword evidence="2" id="KW-0328">Glycosyltransferase</keyword>
<dbReference type="EMBL" id="CP071795">
    <property type="protein sequence ID" value="QTD38853.1"/>
    <property type="molecule type" value="Genomic_DNA"/>
</dbReference>
<feature type="transmembrane region" description="Helical" evidence="1">
    <location>
        <begin position="421"/>
        <end position="443"/>
    </location>
</feature>
<feature type="transmembrane region" description="Helical" evidence="1">
    <location>
        <begin position="363"/>
        <end position="385"/>
    </location>
</feature>
<feature type="transmembrane region" description="Helical" evidence="1">
    <location>
        <begin position="391"/>
        <end position="409"/>
    </location>
</feature>
<feature type="transmembrane region" description="Helical" evidence="1">
    <location>
        <begin position="190"/>
        <end position="209"/>
    </location>
</feature>
<accession>A0ABX7SZZ7</accession>
<feature type="transmembrane region" description="Helical" evidence="1">
    <location>
        <begin position="300"/>
        <end position="322"/>
    </location>
</feature>
<evidence type="ECO:0000256" key="1">
    <source>
        <dbReference type="SAM" id="Phobius"/>
    </source>
</evidence>
<keyword evidence="2" id="KW-0808">Transferase</keyword>
<feature type="transmembrane region" description="Helical" evidence="1">
    <location>
        <begin position="9"/>
        <end position="26"/>
    </location>
</feature>
<keyword evidence="1" id="KW-0472">Membrane</keyword>
<feature type="transmembrane region" description="Helical" evidence="1">
    <location>
        <begin position="455"/>
        <end position="473"/>
    </location>
</feature>
<keyword evidence="1" id="KW-0812">Transmembrane</keyword>
<evidence type="ECO:0000313" key="3">
    <source>
        <dbReference type="Proteomes" id="UP000663935"/>
    </source>
</evidence>
<reference evidence="2 3" key="1">
    <citation type="submission" date="2021-03" db="EMBL/GenBank/DDBJ databases">
        <title>Complete genome of Polaribacter_sp.G4M1.</title>
        <authorList>
            <person name="Jeong S.W."/>
            <person name="Bae J.W."/>
        </authorList>
    </citation>
    <scope>NUCLEOTIDE SEQUENCE [LARGE SCALE GENOMIC DNA]</scope>
    <source>
        <strain evidence="2 3">G4M1</strain>
    </source>
</reference>
<keyword evidence="1" id="KW-1133">Transmembrane helix</keyword>
<proteinExistence type="predicted"/>
<keyword evidence="3" id="KW-1185">Reference proteome</keyword>
<dbReference type="GO" id="GO:0016757">
    <property type="term" value="F:glycosyltransferase activity"/>
    <property type="evidence" value="ECO:0007669"/>
    <property type="project" value="UniProtKB-KW"/>
</dbReference>
<feature type="transmembrane region" description="Helical" evidence="1">
    <location>
        <begin position="32"/>
        <end position="50"/>
    </location>
</feature>
<feature type="transmembrane region" description="Helical" evidence="1">
    <location>
        <begin position="229"/>
        <end position="254"/>
    </location>
</feature>
<feature type="transmembrane region" description="Helical" evidence="1">
    <location>
        <begin position="154"/>
        <end position="175"/>
    </location>
</feature>
<protein>
    <submittedName>
        <fullName evidence="2">Mannosyltransferase</fullName>
    </submittedName>
</protein>
<gene>
    <name evidence="2" type="ORF">JL193_06240</name>
</gene>